<dbReference type="Pfam" id="PF13091">
    <property type="entry name" value="PLDc_2"/>
    <property type="match status" value="1"/>
</dbReference>
<sequence>MVVPNSEFMARDVAKTWFKRARDAESSVRIYSPYLDQLALTVLNKSTLEPAAKSVVTDLSPQSGTQDYVAQLKTLRRLVAGGVLVRSLPRLHAKMLLTDDRFVTVGSQNFTRYARESKETTVKSHADLSGTGFLDQLEAWYREATPVTLEFLDELIAAVIEPAKLAAAAQLKLTEAYEVVGATQQLRLAEELARRSRDQARRIPISHGLEQARRATRYRNAAASVFAHLRTRESTARRYWTLEVSGDGDLNRWVHVDDAGRRHERQLVRGAMYPILLNPQGRLAFVTVPTSTITFAWRGLSWGRPYMVAGIPLHLSVNFPDEVTDGKNLLVRLSQKDGERYATIAFRFDGLSATLMETEVGGDPDPWGRTHVEDSVAAIVVDERARNALLAEVFEEIRHPTNFKNDRYSIDRLFSFTWHEITLIEFLGRYVLLASEC</sequence>
<proteinExistence type="predicted"/>
<protein>
    <recommendedName>
        <fullName evidence="1">PLD phosphodiesterase domain-containing protein</fullName>
    </recommendedName>
</protein>
<name>A0A8I0ETG0_9ACTN</name>
<dbReference type="EMBL" id="JACTVM010000001">
    <property type="protein sequence ID" value="MBC9225870.1"/>
    <property type="molecule type" value="Genomic_DNA"/>
</dbReference>
<dbReference type="PROSITE" id="PS50035">
    <property type="entry name" value="PLD"/>
    <property type="match status" value="1"/>
</dbReference>
<feature type="domain" description="PLD phosphodiesterase" evidence="1">
    <location>
        <begin position="87"/>
        <end position="114"/>
    </location>
</feature>
<dbReference type="Gene3D" id="3.30.870.10">
    <property type="entry name" value="Endonuclease Chain A"/>
    <property type="match status" value="1"/>
</dbReference>
<dbReference type="GO" id="GO:0006793">
    <property type="term" value="P:phosphorus metabolic process"/>
    <property type="evidence" value="ECO:0007669"/>
    <property type="project" value="UniProtKB-ARBA"/>
</dbReference>
<dbReference type="InterPro" id="IPR025202">
    <property type="entry name" value="PLD-like_dom"/>
</dbReference>
<dbReference type="AlphaFoldDB" id="A0A8I0ETG0"/>
<dbReference type="RefSeq" id="WP_187768903.1">
    <property type="nucleotide sequence ID" value="NZ_JACTVM010000001.1"/>
</dbReference>
<dbReference type="CDD" id="cd00138">
    <property type="entry name" value="PLDc_SF"/>
    <property type="match status" value="1"/>
</dbReference>
<dbReference type="InterPro" id="IPR001736">
    <property type="entry name" value="PLipase_D/transphosphatidylase"/>
</dbReference>
<dbReference type="SUPFAM" id="SSF56024">
    <property type="entry name" value="Phospholipase D/nuclease"/>
    <property type="match status" value="1"/>
</dbReference>
<dbReference type="GO" id="GO:0003824">
    <property type="term" value="F:catalytic activity"/>
    <property type="evidence" value="ECO:0007669"/>
    <property type="project" value="InterPro"/>
</dbReference>
<organism evidence="2 3">
    <name type="scientific">Aeromicrobium senzhongii</name>
    <dbReference type="NCBI Taxonomy" id="2663859"/>
    <lineage>
        <taxon>Bacteria</taxon>
        <taxon>Bacillati</taxon>
        <taxon>Actinomycetota</taxon>
        <taxon>Actinomycetes</taxon>
        <taxon>Propionibacteriales</taxon>
        <taxon>Nocardioidaceae</taxon>
        <taxon>Aeromicrobium</taxon>
    </lineage>
</organism>
<gene>
    <name evidence="2" type="ORF">IBG24_06050</name>
</gene>
<dbReference type="Proteomes" id="UP000620591">
    <property type="component" value="Unassembled WGS sequence"/>
</dbReference>
<evidence type="ECO:0000313" key="3">
    <source>
        <dbReference type="Proteomes" id="UP000620591"/>
    </source>
</evidence>
<accession>A0A8I0ETG0</accession>
<evidence type="ECO:0000313" key="2">
    <source>
        <dbReference type="EMBL" id="MBC9225870.1"/>
    </source>
</evidence>
<comment type="caution">
    <text evidence="2">The sequence shown here is derived from an EMBL/GenBank/DDBJ whole genome shotgun (WGS) entry which is preliminary data.</text>
</comment>
<evidence type="ECO:0000259" key="1">
    <source>
        <dbReference type="PROSITE" id="PS50035"/>
    </source>
</evidence>
<reference evidence="2" key="1">
    <citation type="submission" date="2020-09" db="EMBL/GenBank/DDBJ databases">
        <title>Novel species in genus Aeromicrobium.</title>
        <authorList>
            <person name="Zhang G."/>
        </authorList>
    </citation>
    <scope>NUCLEOTIDE SEQUENCE</scope>
    <source>
        <strain evidence="2">Zg-636</strain>
    </source>
</reference>